<name>A0A1G9BNZ6_9FLAO</name>
<dbReference type="AlphaFoldDB" id="A0A1G9BNZ6"/>
<organism evidence="1 2">
    <name type="scientific">Flavobacterium noncentrifugens</name>
    <dbReference type="NCBI Taxonomy" id="1128970"/>
    <lineage>
        <taxon>Bacteria</taxon>
        <taxon>Pseudomonadati</taxon>
        <taxon>Bacteroidota</taxon>
        <taxon>Flavobacteriia</taxon>
        <taxon>Flavobacteriales</taxon>
        <taxon>Flavobacteriaceae</taxon>
        <taxon>Flavobacterium</taxon>
    </lineage>
</organism>
<dbReference type="RefSeq" id="WP_091397949.1">
    <property type="nucleotide sequence ID" value="NZ_BKAI01000012.1"/>
</dbReference>
<accession>A0A1G9BNZ6</accession>
<dbReference type="OrthoDB" id="9985919at2"/>
<evidence type="ECO:0000313" key="2">
    <source>
        <dbReference type="Proteomes" id="UP000199580"/>
    </source>
</evidence>
<dbReference type="EMBL" id="FNEZ01000006">
    <property type="protein sequence ID" value="SDK40595.1"/>
    <property type="molecule type" value="Genomic_DNA"/>
</dbReference>
<gene>
    <name evidence="1" type="ORF">SAMN04487935_3282</name>
</gene>
<keyword evidence="2" id="KW-1185">Reference proteome</keyword>
<sequence length="93" mass="10605">MKTEKPTKLIQLLDDLISETEKINVGQIYIAVVEETNRIKFLETAANPFSETVYKNLIRLSIKDFIHSGRAIDSIEVIREVMEVISQAEIIAE</sequence>
<evidence type="ECO:0000313" key="1">
    <source>
        <dbReference type="EMBL" id="SDK40595.1"/>
    </source>
</evidence>
<protein>
    <submittedName>
        <fullName evidence="1">Uncharacterized protein</fullName>
    </submittedName>
</protein>
<proteinExistence type="predicted"/>
<reference evidence="1 2" key="1">
    <citation type="submission" date="2016-10" db="EMBL/GenBank/DDBJ databases">
        <authorList>
            <person name="de Groot N.N."/>
        </authorList>
    </citation>
    <scope>NUCLEOTIDE SEQUENCE [LARGE SCALE GENOMIC DNA]</scope>
    <source>
        <strain evidence="1 2">CGMCC 1.10076</strain>
    </source>
</reference>
<dbReference type="Proteomes" id="UP000199580">
    <property type="component" value="Unassembled WGS sequence"/>
</dbReference>